<dbReference type="PANTHER" id="PTHR43333:SF1">
    <property type="entry name" value="D-ISOMER SPECIFIC 2-HYDROXYACID DEHYDROGENASE NAD-BINDING DOMAIN-CONTAINING PROTEIN"/>
    <property type="match status" value="1"/>
</dbReference>
<evidence type="ECO:0000256" key="1">
    <source>
        <dbReference type="ARBA" id="ARBA00005854"/>
    </source>
</evidence>
<keyword evidence="3" id="KW-0520">NAD</keyword>
<proteinExistence type="inferred from homology"/>
<evidence type="ECO:0000313" key="7">
    <source>
        <dbReference type="EMBL" id="KHF40260.1"/>
    </source>
</evidence>
<dbReference type="Proteomes" id="UP000030832">
    <property type="component" value="Unassembled WGS sequence"/>
</dbReference>
<dbReference type="AlphaFoldDB" id="A0A0B0IG40"/>
<dbReference type="GO" id="GO:0051287">
    <property type="term" value="F:NAD binding"/>
    <property type="evidence" value="ECO:0007669"/>
    <property type="project" value="InterPro"/>
</dbReference>
<sequence length="321" mass="36396">MTKRKLIITQNLEDTYVEQLKSMVPEWDILIGKDRSIWAEHIKDAEIIAGWKSEVKDLLLEQEQTPLKWIQTWSAGVNHLPLSSFQSREVQITSANGVHAYPISETIFALMLGLTRKIHTYVKNQQSKTWHHENMKLEIHNKTIGIIGVGAIGEETAKIAKAFGMHVIGIRHSGKPSSYVDDMYTPNQLNHILPKCDYVVITLPLTAKTYHLFSAEQFKVMKPSAFLINIGRGEIVVEDDLLVALEKGELAGAGLDVFEQEPLPEESKLWNHDNVIVTPHTAGSTEYYDHRVMNDIFIPNLKNYIANQPLSVNLVNYKKGY</sequence>
<dbReference type="SUPFAM" id="SSF51735">
    <property type="entry name" value="NAD(P)-binding Rossmann-fold domains"/>
    <property type="match status" value="1"/>
</dbReference>
<dbReference type="SUPFAM" id="SSF52283">
    <property type="entry name" value="Formate/glycerate dehydrogenase catalytic domain-like"/>
    <property type="match status" value="1"/>
</dbReference>
<evidence type="ECO:0000256" key="3">
    <source>
        <dbReference type="ARBA" id="ARBA00023027"/>
    </source>
</evidence>
<name>A0A0B0IG40_9BACI</name>
<dbReference type="eggNOG" id="COG0111">
    <property type="taxonomic scope" value="Bacteria"/>
</dbReference>
<dbReference type="FunFam" id="3.40.50.720:FF:000363">
    <property type="entry name" value="D-isomer specific 2-hydroxyacid dehydrogenase"/>
    <property type="match status" value="1"/>
</dbReference>
<accession>A0A0B0IG40</accession>
<comment type="caution">
    <text evidence="7">The sequence shown here is derived from an EMBL/GenBank/DDBJ whole genome shotgun (WGS) entry which is preliminary data.</text>
</comment>
<dbReference type="OrthoDB" id="9805416at2"/>
<dbReference type="InterPro" id="IPR029753">
    <property type="entry name" value="D-isomer_DH_CS"/>
</dbReference>
<dbReference type="STRING" id="333138.LQ50_11005"/>
<dbReference type="Pfam" id="PF00389">
    <property type="entry name" value="2-Hacid_dh"/>
    <property type="match status" value="1"/>
</dbReference>
<dbReference type="PROSITE" id="PS00671">
    <property type="entry name" value="D_2_HYDROXYACID_DH_3"/>
    <property type="match status" value="1"/>
</dbReference>
<dbReference type="InterPro" id="IPR036291">
    <property type="entry name" value="NAD(P)-bd_dom_sf"/>
</dbReference>
<gene>
    <name evidence="7" type="ORF">LQ50_11005</name>
</gene>
<dbReference type="GO" id="GO:0016616">
    <property type="term" value="F:oxidoreductase activity, acting on the CH-OH group of donors, NAD or NADP as acceptor"/>
    <property type="evidence" value="ECO:0007669"/>
    <property type="project" value="InterPro"/>
</dbReference>
<organism evidence="7 8">
    <name type="scientific">Halalkalibacter okhensis</name>
    <dbReference type="NCBI Taxonomy" id="333138"/>
    <lineage>
        <taxon>Bacteria</taxon>
        <taxon>Bacillati</taxon>
        <taxon>Bacillota</taxon>
        <taxon>Bacilli</taxon>
        <taxon>Bacillales</taxon>
        <taxon>Bacillaceae</taxon>
        <taxon>Halalkalibacter</taxon>
    </lineage>
</organism>
<protein>
    <submittedName>
        <fullName evidence="7">2-hydroxyacid dehydrogenase</fullName>
    </submittedName>
</protein>
<keyword evidence="8" id="KW-1185">Reference proteome</keyword>
<dbReference type="PANTHER" id="PTHR43333">
    <property type="entry name" value="2-HACID_DH_C DOMAIN-CONTAINING PROTEIN"/>
    <property type="match status" value="1"/>
</dbReference>
<dbReference type="Pfam" id="PF02826">
    <property type="entry name" value="2-Hacid_dh_C"/>
    <property type="match status" value="1"/>
</dbReference>
<evidence type="ECO:0000313" key="8">
    <source>
        <dbReference type="Proteomes" id="UP000030832"/>
    </source>
</evidence>
<dbReference type="RefSeq" id="WP_034628844.1">
    <property type="nucleotide sequence ID" value="NZ_JRJU01000011.1"/>
</dbReference>
<reference evidence="7 8" key="1">
    <citation type="submission" date="2014-09" db="EMBL/GenBank/DDBJ databases">
        <title>Genome sequencing and annotation of Bacillus Okhensis strain Kh10-101T.</title>
        <authorList>
            <person name="Prakash J.S."/>
        </authorList>
    </citation>
    <scope>NUCLEOTIDE SEQUENCE [LARGE SCALE GENOMIC DNA]</scope>
    <source>
        <strain evidence="8">Kh10-101T</strain>
    </source>
</reference>
<dbReference type="InterPro" id="IPR006140">
    <property type="entry name" value="D-isomer_DH_NAD-bd"/>
</dbReference>
<feature type="domain" description="D-isomer specific 2-hydroxyacid dehydrogenase NAD-binding" evidence="6">
    <location>
        <begin position="108"/>
        <end position="282"/>
    </location>
</feature>
<keyword evidence="2 4" id="KW-0560">Oxidoreductase</keyword>
<dbReference type="CDD" id="cd05300">
    <property type="entry name" value="2-Hacid_dh_1"/>
    <property type="match status" value="1"/>
</dbReference>
<dbReference type="EMBL" id="JRJU01000011">
    <property type="protein sequence ID" value="KHF40260.1"/>
    <property type="molecule type" value="Genomic_DNA"/>
</dbReference>
<feature type="domain" description="D-isomer specific 2-hydroxyacid dehydrogenase catalytic" evidence="5">
    <location>
        <begin position="8"/>
        <end position="310"/>
    </location>
</feature>
<evidence type="ECO:0000256" key="4">
    <source>
        <dbReference type="RuleBase" id="RU003719"/>
    </source>
</evidence>
<comment type="similarity">
    <text evidence="1 4">Belongs to the D-isomer specific 2-hydroxyacid dehydrogenase family.</text>
</comment>
<evidence type="ECO:0000256" key="2">
    <source>
        <dbReference type="ARBA" id="ARBA00023002"/>
    </source>
</evidence>
<evidence type="ECO:0000259" key="6">
    <source>
        <dbReference type="Pfam" id="PF02826"/>
    </source>
</evidence>
<dbReference type="Gene3D" id="3.40.50.720">
    <property type="entry name" value="NAD(P)-binding Rossmann-like Domain"/>
    <property type="match status" value="2"/>
</dbReference>
<dbReference type="InterPro" id="IPR006139">
    <property type="entry name" value="D-isomer_2_OHA_DH_cat_dom"/>
</dbReference>
<evidence type="ECO:0000259" key="5">
    <source>
        <dbReference type="Pfam" id="PF00389"/>
    </source>
</evidence>